<name>A0A0C3SEC6_PHLG1</name>
<dbReference type="EMBL" id="KN840455">
    <property type="protein sequence ID" value="KIP10385.1"/>
    <property type="molecule type" value="Genomic_DNA"/>
</dbReference>
<evidence type="ECO:0000256" key="1">
    <source>
        <dbReference type="SAM" id="Phobius"/>
    </source>
</evidence>
<dbReference type="Gene3D" id="2.60.120.260">
    <property type="entry name" value="Galactose-binding domain-like"/>
    <property type="match status" value="1"/>
</dbReference>
<accession>A0A0C3SEC6</accession>
<protein>
    <submittedName>
        <fullName evidence="2">Uncharacterized protein</fullName>
    </submittedName>
</protein>
<organism evidence="2 3">
    <name type="scientific">Phlebiopsis gigantea (strain 11061_1 CR5-6)</name>
    <name type="common">White-rot fungus</name>
    <name type="synonym">Peniophora gigantea</name>
    <dbReference type="NCBI Taxonomy" id="745531"/>
    <lineage>
        <taxon>Eukaryota</taxon>
        <taxon>Fungi</taxon>
        <taxon>Dikarya</taxon>
        <taxon>Basidiomycota</taxon>
        <taxon>Agaricomycotina</taxon>
        <taxon>Agaricomycetes</taxon>
        <taxon>Polyporales</taxon>
        <taxon>Phanerochaetaceae</taxon>
        <taxon>Phlebiopsis</taxon>
    </lineage>
</organism>
<dbReference type="HOGENOM" id="CLU_1042467_0_0_1"/>
<dbReference type="Gene3D" id="1.20.5.510">
    <property type="entry name" value="Single helix bin"/>
    <property type="match status" value="1"/>
</dbReference>
<evidence type="ECO:0000313" key="2">
    <source>
        <dbReference type="EMBL" id="KIP10385.1"/>
    </source>
</evidence>
<evidence type="ECO:0000313" key="3">
    <source>
        <dbReference type="Proteomes" id="UP000053257"/>
    </source>
</evidence>
<keyword evidence="1" id="KW-1133">Transmembrane helix</keyword>
<feature type="transmembrane region" description="Helical" evidence="1">
    <location>
        <begin position="226"/>
        <end position="248"/>
    </location>
</feature>
<keyword evidence="1" id="KW-0812">Transmembrane</keyword>
<dbReference type="AlphaFoldDB" id="A0A0C3SEC6"/>
<reference evidence="2 3" key="1">
    <citation type="journal article" date="2014" name="PLoS Genet.">
        <title>Analysis of the Phlebiopsis gigantea genome, transcriptome and secretome provides insight into its pioneer colonization strategies of wood.</title>
        <authorList>
            <person name="Hori C."/>
            <person name="Ishida T."/>
            <person name="Igarashi K."/>
            <person name="Samejima M."/>
            <person name="Suzuki H."/>
            <person name="Master E."/>
            <person name="Ferreira P."/>
            <person name="Ruiz-Duenas F.J."/>
            <person name="Held B."/>
            <person name="Canessa P."/>
            <person name="Larrondo L.F."/>
            <person name="Schmoll M."/>
            <person name="Druzhinina I.S."/>
            <person name="Kubicek C.P."/>
            <person name="Gaskell J.A."/>
            <person name="Kersten P."/>
            <person name="St John F."/>
            <person name="Glasner J."/>
            <person name="Sabat G."/>
            <person name="Splinter BonDurant S."/>
            <person name="Syed K."/>
            <person name="Yadav J."/>
            <person name="Mgbeahuruike A.C."/>
            <person name="Kovalchuk A."/>
            <person name="Asiegbu F.O."/>
            <person name="Lackner G."/>
            <person name="Hoffmeister D."/>
            <person name="Rencoret J."/>
            <person name="Gutierrez A."/>
            <person name="Sun H."/>
            <person name="Lindquist E."/>
            <person name="Barry K."/>
            <person name="Riley R."/>
            <person name="Grigoriev I.V."/>
            <person name="Henrissat B."/>
            <person name="Kues U."/>
            <person name="Berka R.M."/>
            <person name="Martinez A.T."/>
            <person name="Covert S.F."/>
            <person name="Blanchette R.A."/>
            <person name="Cullen D."/>
        </authorList>
    </citation>
    <scope>NUCLEOTIDE SEQUENCE [LARGE SCALE GENOMIC DNA]</scope>
    <source>
        <strain evidence="2 3">11061_1 CR5-6</strain>
    </source>
</reference>
<proteinExistence type="predicted"/>
<dbReference type="Proteomes" id="UP000053257">
    <property type="component" value="Unassembled WGS sequence"/>
</dbReference>
<dbReference type="OrthoDB" id="2757989at2759"/>
<sequence length="267" mass="27746">MRPSCAATNEQQGEKGRQAALLSLLLHPLPSRMAQYNSTALVVDDRNSSIVYTSGWLEVSTTAEYEQTRSGANKGGMTATFVFTGTGVEVYGSQGSYDVYGVPVSSYEIDGLPDTRVQYTAPVIDPGSFTSHTLFYRSPPLSAAEHTLVITNINGTAPSVLWLDYIVYTPSAATSSASSASSPASSSSASSSTTASSTSASQLTSSSSAAAVSTAAAASSKSHAGAIAGGVVGGVVFLAAVLLALWWFCRRKPRRVSLDWTFSLGLL</sequence>
<gene>
    <name evidence="2" type="ORF">PHLGIDRAFT_240263</name>
</gene>
<keyword evidence="3" id="KW-1185">Reference proteome</keyword>
<keyword evidence="1" id="KW-0472">Membrane</keyword>